<evidence type="ECO:0000256" key="1">
    <source>
        <dbReference type="ARBA" id="ARBA00008891"/>
    </source>
</evidence>
<comment type="similarity">
    <text evidence="1">Belongs to the pectinesterase family.</text>
</comment>
<dbReference type="Proteomes" id="UP001589610">
    <property type="component" value="Unassembled WGS sequence"/>
</dbReference>
<dbReference type="InterPro" id="IPR033131">
    <property type="entry name" value="Pectinesterase_Asp_AS"/>
</dbReference>
<comment type="caution">
    <text evidence="7">The sequence shown here is derived from an EMBL/GenBank/DDBJ whole genome shotgun (WGS) entry which is preliminary data.</text>
</comment>
<evidence type="ECO:0000313" key="7">
    <source>
        <dbReference type="EMBL" id="MFB9676032.1"/>
    </source>
</evidence>
<dbReference type="InterPro" id="IPR000070">
    <property type="entry name" value="Pectinesterase_cat"/>
</dbReference>
<dbReference type="InterPro" id="IPR012334">
    <property type="entry name" value="Pectin_lyas_fold"/>
</dbReference>
<evidence type="ECO:0000256" key="3">
    <source>
        <dbReference type="ARBA" id="ARBA00023085"/>
    </source>
</evidence>
<feature type="active site" evidence="4">
    <location>
        <position position="225"/>
    </location>
</feature>
<name>A0ABV5TAF1_9ACTN</name>
<reference evidence="7 8" key="1">
    <citation type="submission" date="2024-09" db="EMBL/GenBank/DDBJ databases">
        <authorList>
            <person name="Sun Q."/>
            <person name="Mori K."/>
        </authorList>
    </citation>
    <scope>NUCLEOTIDE SEQUENCE [LARGE SCALE GENOMIC DNA]</scope>
    <source>
        <strain evidence="7 8">JCM 3028</strain>
    </source>
</reference>
<dbReference type="PANTHER" id="PTHR31321">
    <property type="entry name" value="ACYL-COA THIOESTER HYDROLASE YBHC-RELATED"/>
    <property type="match status" value="1"/>
</dbReference>
<comment type="catalytic activity">
    <reaction evidence="5">
        <text>[(1-&gt;4)-alpha-D-galacturonosyl methyl ester](n) + n H2O = [(1-&gt;4)-alpha-D-galacturonosyl](n) + n methanol + n H(+)</text>
        <dbReference type="Rhea" id="RHEA:22380"/>
        <dbReference type="Rhea" id="RHEA-COMP:14570"/>
        <dbReference type="Rhea" id="RHEA-COMP:14573"/>
        <dbReference type="ChEBI" id="CHEBI:15377"/>
        <dbReference type="ChEBI" id="CHEBI:15378"/>
        <dbReference type="ChEBI" id="CHEBI:17790"/>
        <dbReference type="ChEBI" id="CHEBI:140522"/>
        <dbReference type="ChEBI" id="CHEBI:140523"/>
        <dbReference type="EC" id="3.1.1.11"/>
    </reaction>
</comment>
<dbReference type="PROSITE" id="PS00503">
    <property type="entry name" value="PECTINESTERASE_2"/>
    <property type="match status" value="1"/>
</dbReference>
<feature type="domain" description="Pectinesterase catalytic" evidence="6">
    <location>
        <begin position="59"/>
        <end position="344"/>
    </location>
</feature>
<feature type="signal peptide" evidence="5">
    <location>
        <begin position="1"/>
        <end position="32"/>
    </location>
</feature>
<sequence>MSPQSPLFGRRRTLAGAAAAALGLALVPAAGAAAGAATRHPFGPYGSPRHRRNERTLYVDSQGRGDHPTVQAAVGATPDAPEQGWTLVIAAGTYRETVLVPQAKTGLTFLGATRDARDVVIVFDNAAGTPKPGGGTYGTSGSATTTVQADGFTAAHVTFANDWLRADHPEITATQAVAVKVMGDRSAFEACHFLGHQDTLYADTPNLAAFSRQYYRRCHIEGDVDFVFGRATAVFDRCELRALTRDVSFLPYGFVFAPSTAAANPYGYLATRCRVTGEAPDGSYGLARPWRPSSDPTAVPMLTVRETWLGPVIDTTAPYVNMSSGYPWQEARFGEYRDSGPGAAIPVPENRPQLTPEQAAGRTIRTHLGDWRPPV</sequence>
<keyword evidence="2 5" id="KW-0378">Hydrolase</keyword>
<accession>A0ABV5TAF1</accession>
<dbReference type="PROSITE" id="PS51318">
    <property type="entry name" value="TAT"/>
    <property type="match status" value="1"/>
</dbReference>
<dbReference type="InterPro" id="IPR006311">
    <property type="entry name" value="TAT_signal"/>
</dbReference>
<feature type="chain" id="PRO_5045004010" description="Pectinesterase" evidence="5">
    <location>
        <begin position="33"/>
        <end position="375"/>
    </location>
</feature>
<evidence type="ECO:0000256" key="5">
    <source>
        <dbReference type="RuleBase" id="RU000589"/>
    </source>
</evidence>
<evidence type="ECO:0000256" key="4">
    <source>
        <dbReference type="PROSITE-ProRule" id="PRU10040"/>
    </source>
</evidence>
<dbReference type="Pfam" id="PF01095">
    <property type="entry name" value="Pectinesterase"/>
    <property type="match status" value="1"/>
</dbReference>
<evidence type="ECO:0000256" key="2">
    <source>
        <dbReference type="ARBA" id="ARBA00022801"/>
    </source>
</evidence>
<dbReference type="EMBL" id="JBHMBS010000004">
    <property type="protein sequence ID" value="MFB9676032.1"/>
    <property type="molecule type" value="Genomic_DNA"/>
</dbReference>
<organism evidence="7 8">
    <name type="scientific">Streptosporangium vulgare</name>
    <dbReference type="NCBI Taxonomy" id="46190"/>
    <lineage>
        <taxon>Bacteria</taxon>
        <taxon>Bacillati</taxon>
        <taxon>Actinomycetota</taxon>
        <taxon>Actinomycetes</taxon>
        <taxon>Streptosporangiales</taxon>
        <taxon>Streptosporangiaceae</taxon>
        <taxon>Streptosporangium</taxon>
    </lineage>
</organism>
<proteinExistence type="inferred from homology"/>
<keyword evidence="3 5" id="KW-0063">Aspartyl esterase</keyword>
<dbReference type="InterPro" id="IPR011050">
    <property type="entry name" value="Pectin_lyase_fold/virulence"/>
</dbReference>
<keyword evidence="8" id="KW-1185">Reference proteome</keyword>
<keyword evidence="5" id="KW-0732">Signal</keyword>
<evidence type="ECO:0000313" key="8">
    <source>
        <dbReference type="Proteomes" id="UP001589610"/>
    </source>
</evidence>
<dbReference type="RefSeq" id="WP_344743231.1">
    <property type="nucleotide sequence ID" value="NZ_BAAAWW010000019.1"/>
</dbReference>
<dbReference type="EC" id="3.1.1.11" evidence="5"/>
<dbReference type="SUPFAM" id="SSF51126">
    <property type="entry name" value="Pectin lyase-like"/>
    <property type="match status" value="1"/>
</dbReference>
<evidence type="ECO:0000259" key="6">
    <source>
        <dbReference type="Pfam" id="PF01095"/>
    </source>
</evidence>
<protein>
    <recommendedName>
        <fullName evidence="5">Pectinesterase</fullName>
        <ecNumber evidence="5">3.1.1.11</ecNumber>
    </recommendedName>
</protein>
<dbReference type="PANTHER" id="PTHR31321:SF57">
    <property type="entry name" value="PECTINESTERASE 53-RELATED"/>
    <property type="match status" value="1"/>
</dbReference>
<gene>
    <name evidence="7" type="ORF">ACFFRH_11075</name>
</gene>
<comment type="pathway">
    <text evidence="5">Glycan metabolism; pectin degradation; 2-dehydro-3-deoxy-D-gluconate from pectin: step 1/5.</text>
</comment>
<dbReference type="Gene3D" id="2.160.20.10">
    <property type="entry name" value="Single-stranded right-handed beta-helix, Pectin lyase-like"/>
    <property type="match status" value="1"/>
</dbReference>